<protein>
    <submittedName>
        <fullName evidence="1">DUF2804 family protein</fullName>
    </submittedName>
</protein>
<organism evidence="1 2">
    <name type="scientific">Shewanella avicenniae</name>
    <dbReference type="NCBI Taxonomy" id="2814294"/>
    <lineage>
        <taxon>Bacteria</taxon>
        <taxon>Pseudomonadati</taxon>
        <taxon>Pseudomonadota</taxon>
        <taxon>Gammaproteobacteria</taxon>
        <taxon>Alteromonadales</taxon>
        <taxon>Shewanellaceae</taxon>
        <taxon>Shewanella</taxon>
    </lineage>
</organism>
<sequence>MLIGAATVIDNDVAIPHKQPALTRVAPEQLFAAGEPIYGYFDGPVKQLNSASSKPVHQSPSIVSWSTQSSRQLEMVMLQHQQFQLLCRISTSQAIPQIVLFDHLKQQAKRIAPRRFFKRRHWSANGCDGVSSVGELTLSKSRGLWQLALAGRSTKLPLTVNTELRPAPLSLPISCCGALTPHGWVYQQQHHGLVPIGEMKLHYEPQVLARMTAGYSYFSGETSRKVPWRWLMFNGEIAGQKAGLSLTDGLSATFPGNGFWLDGARHILPAVQLTIAPSARHSGQWRIVSACGRIEGIFSPNIAVKSPTERWLSAQAQQLFSGRLDVNLTDTAGVTHHIRNMPAIAGCER</sequence>
<evidence type="ECO:0000313" key="1">
    <source>
        <dbReference type="EMBL" id="QSX34631.1"/>
    </source>
</evidence>
<dbReference type="Pfam" id="PF10974">
    <property type="entry name" value="DUF2804"/>
    <property type="match status" value="1"/>
</dbReference>
<dbReference type="PANTHER" id="PTHR35868:SF4">
    <property type="entry name" value="DUF2804 DOMAIN-CONTAINING PROTEIN"/>
    <property type="match status" value="1"/>
</dbReference>
<dbReference type="EMBL" id="CP071503">
    <property type="protein sequence ID" value="QSX34631.1"/>
    <property type="molecule type" value="Genomic_DNA"/>
</dbReference>
<name>A0ABX7QUM8_9GAMM</name>
<dbReference type="Proteomes" id="UP000662770">
    <property type="component" value="Chromosome"/>
</dbReference>
<dbReference type="RefSeq" id="WP_207355831.1">
    <property type="nucleotide sequence ID" value="NZ_CP071503.1"/>
</dbReference>
<dbReference type="InterPro" id="IPR021243">
    <property type="entry name" value="DUF2804"/>
</dbReference>
<evidence type="ECO:0000313" key="2">
    <source>
        <dbReference type="Proteomes" id="UP000662770"/>
    </source>
</evidence>
<reference evidence="1 2" key="1">
    <citation type="submission" date="2021-03" db="EMBL/GenBank/DDBJ databases">
        <title>Novel species identification of genus Shewanella.</title>
        <authorList>
            <person name="Liu G."/>
            <person name="Zhang Q."/>
        </authorList>
    </citation>
    <scope>NUCLEOTIDE SEQUENCE [LARGE SCALE GENOMIC DNA]</scope>
    <source>
        <strain evidence="1 2">FJAT-51800</strain>
    </source>
</reference>
<keyword evidence="2" id="KW-1185">Reference proteome</keyword>
<accession>A0ABX7QUM8</accession>
<gene>
    <name evidence="1" type="ORF">JYB87_05170</name>
</gene>
<dbReference type="PANTHER" id="PTHR35868">
    <property type="entry name" value="DUF2804 DOMAIN-CONTAINING PROTEIN-RELATED"/>
    <property type="match status" value="1"/>
</dbReference>
<proteinExistence type="predicted"/>